<feature type="compositionally biased region" description="Low complexity" evidence="1">
    <location>
        <begin position="1000"/>
        <end position="1010"/>
    </location>
</feature>
<accession>I0KB02</accession>
<gene>
    <name evidence="2" type="ORF">FAES_3297</name>
</gene>
<dbReference type="KEGG" id="fae:FAES_3297"/>
<dbReference type="EMBL" id="HE796683">
    <property type="protein sequence ID" value="CCH01305.1"/>
    <property type="molecule type" value="Genomic_DNA"/>
</dbReference>
<feature type="region of interest" description="Disordered" evidence="1">
    <location>
        <begin position="712"/>
        <end position="738"/>
    </location>
</feature>
<dbReference type="Proteomes" id="UP000011058">
    <property type="component" value="Chromosome"/>
</dbReference>
<name>I0KB02_9BACT</name>
<feature type="region of interest" description="Disordered" evidence="1">
    <location>
        <begin position="1000"/>
        <end position="1052"/>
    </location>
</feature>
<evidence type="ECO:0000313" key="2">
    <source>
        <dbReference type="EMBL" id="CCH01305.1"/>
    </source>
</evidence>
<evidence type="ECO:0000256" key="1">
    <source>
        <dbReference type="SAM" id="MobiDB-lite"/>
    </source>
</evidence>
<dbReference type="PATRIC" id="fig|1166018.3.peg.5072"/>
<reference evidence="2 3" key="1">
    <citation type="journal article" date="2012" name="J. Bacteriol.">
        <title>Genome Sequence of Fibrella aestuarina BUZ 2T, a Filamentous Marine Bacterium.</title>
        <authorList>
            <person name="Filippini M."/>
            <person name="Qi W."/>
            <person name="Blom J."/>
            <person name="Goesmann A."/>
            <person name="Smits T.H."/>
            <person name="Bagheri H.C."/>
        </authorList>
    </citation>
    <scope>NUCLEOTIDE SEQUENCE [LARGE SCALE GENOMIC DNA]</scope>
    <source>
        <strain evidence="3">BUZ 2T</strain>
    </source>
</reference>
<organism evidence="2 3">
    <name type="scientific">Fibrella aestuarina BUZ 2</name>
    <dbReference type="NCBI Taxonomy" id="1166018"/>
    <lineage>
        <taxon>Bacteria</taxon>
        <taxon>Pseudomonadati</taxon>
        <taxon>Bacteroidota</taxon>
        <taxon>Cytophagia</taxon>
        <taxon>Cytophagales</taxon>
        <taxon>Spirosomataceae</taxon>
        <taxon>Fibrella</taxon>
    </lineage>
</organism>
<evidence type="ECO:0000313" key="3">
    <source>
        <dbReference type="Proteomes" id="UP000011058"/>
    </source>
</evidence>
<feature type="compositionally biased region" description="Low complexity" evidence="1">
    <location>
        <begin position="1089"/>
        <end position="1103"/>
    </location>
</feature>
<dbReference type="HOGENOM" id="CLU_259418_0_0_10"/>
<feature type="compositionally biased region" description="Low complexity" evidence="1">
    <location>
        <begin position="1043"/>
        <end position="1052"/>
    </location>
</feature>
<keyword evidence="3" id="KW-1185">Reference proteome</keyword>
<dbReference type="eggNOG" id="COG3266">
    <property type="taxonomic scope" value="Bacteria"/>
</dbReference>
<protein>
    <submittedName>
        <fullName evidence="2">Uncharacterized protein</fullName>
    </submittedName>
</protein>
<proteinExistence type="predicted"/>
<dbReference type="STRING" id="1166018.FAES_3297"/>
<feature type="region of interest" description="Disordered" evidence="1">
    <location>
        <begin position="1073"/>
        <end position="1103"/>
    </location>
</feature>
<sequence length="1326" mass="139393">MTPILSVWICCRSPPTSTNTMALFDNQVPPSAYFRPPSFATRGNLLVNRFGKSTLMGDVVATGLPIVGAVGGALLGGPTGAAIGKEVGKLGAQGLTALATDGMRGTDSADQAELTAGKQMGLTQIGSMVGGLASNLAGSLKSPSSTPAVAPTPGFTPTVNKAALAPSILPPPPGEPSQSLPNPNVPIWQQEERLFGTKRPKNTQLFTFKEGGPVLAPLAHSVVGLQRLNDRAKRLAERAPAAATDRVDWDVADRLADQEIAFNRAHPDRAPGANVPYVRQAEKGTQFVRNWATAKGYPEAAKLLNPVSIETPEGMKSVMGGANALGIYVGMGGVGQAYVSTGAGSARNMPSLATHESTHQLQGVLDANPAMQQTMKLLNERTNPELRVQGRPYDTLSYLSSPTEQHARLMQMRQAVGQTPDKPFKRLAWMGANLLGGLGIGATNRRAHEAFQDLKRVTTKQNVFDSLNNTFKEGGPVLPYRYGRVAGVAPKPTSYTLYADNDHSEDLPILTPDGKRVYGHMRVGEYVLNQKRSLIAGDIMQKDIPTTSKVNALGHLLHEQLSAQPIPAEAAADTVAFKNGGAASVTDQLRRYRASEYFKKRSGLLTPSVMTATKGTDGVYTFTPDDREGVNTVTRHSELPPLVSQRRAERNDRLNLSAMYARWDDRNAALRDAREARDVAGSVGPGGNIAADQTAQRRAERRARLLDVPQPAETIGKPLTGGAIPTPARPASSQKPAPRFDPAVADLQRRLNAAGYVGANGKPLAVDGIRGVNTEYAQTAQARAATLPASTPLAYTPTLETVEPIRTITPPANRPALTIPAEAATNYTVADEPRKKTIPRYFATGGFAGPDPVNSELAKRKAAALAKLDRYEADIRLAKPGEKAPLDFDQKATLAKINGLRNQLNEGYTTFYSTPAAANSNALLDAEKAVNSFVGDAQYATSPGSNKARQNAIALGMDQYGRKKDHPDYGKVVSLRSWGPQTVTPTDPKTLTPVTAPAAATRPPLLSAPTSSAGSNTAGPRGGSGTGRPAARSTAPAAPPVTKPAATTPAVGGAIGEFGAQLWKSIEDKYAPKPRPQASLLGPIGGGKPTTMPAPAVQAAATAPPAAATGDAASTTAASNSAGLVNTLKDVGRLGAGILLATRPIEKPSGDSAWKTYTEEVTAQKDQGLTPTERSVANNALASNYRQGVTTLTNAVGGGASSGTVLAGLANLGAQRNNATQNLLGLDAARRAQNFSRFGSVAAQTAAMEANQQPDGIAEQAAGQQLIARTLQNAENRSVLAQNQPLYDQIAQNQLTQQQQAADSMAAMRDYYRKRAGLLTSGTAVS</sequence>
<feature type="region of interest" description="Disordered" evidence="1">
    <location>
        <begin position="678"/>
        <end position="700"/>
    </location>
</feature>